<feature type="domain" description="ABC-2 type transporter transmembrane" evidence="6">
    <location>
        <begin position="30"/>
        <end position="360"/>
    </location>
</feature>
<keyword evidence="2 5" id="KW-0812">Transmembrane</keyword>
<feature type="transmembrane region" description="Helical" evidence="5">
    <location>
        <begin position="170"/>
        <end position="192"/>
    </location>
</feature>
<dbReference type="AlphaFoldDB" id="A0A3L8PUK6"/>
<organism evidence="7 8">
    <name type="scientific">Parashewanella curva</name>
    <dbReference type="NCBI Taxonomy" id="2338552"/>
    <lineage>
        <taxon>Bacteria</taxon>
        <taxon>Pseudomonadati</taxon>
        <taxon>Pseudomonadota</taxon>
        <taxon>Gammaproteobacteria</taxon>
        <taxon>Alteromonadales</taxon>
        <taxon>Shewanellaceae</taxon>
        <taxon>Parashewanella</taxon>
    </lineage>
</organism>
<feature type="transmembrane region" description="Helical" evidence="5">
    <location>
        <begin position="26"/>
        <end position="45"/>
    </location>
</feature>
<feature type="transmembrane region" description="Helical" evidence="5">
    <location>
        <begin position="222"/>
        <end position="242"/>
    </location>
</feature>
<evidence type="ECO:0000256" key="3">
    <source>
        <dbReference type="ARBA" id="ARBA00022989"/>
    </source>
</evidence>
<gene>
    <name evidence="7" type="ORF">D5018_13930</name>
</gene>
<feature type="transmembrane region" description="Helical" evidence="5">
    <location>
        <begin position="262"/>
        <end position="284"/>
    </location>
</feature>
<dbReference type="EMBL" id="QZEI01000044">
    <property type="protein sequence ID" value="RLV59105.1"/>
    <property type="molecule type" value="Genomic_DNA"/>
</dbReference>
<dbReference type="PANTHER" id="PTHR43471:SF3">
    <property type="entry name" value="ABC TRANSPORTER PERMEASE PROTEIN NATB"/>
    <property type="match status" value="1"/>
</dbReference>
<keyword evidence="4 5" id="KW-0472">Membrane</keyword>
<name>A0A3L8PUK6_9GAMM</name>
<comment type="caution">
    <text evidence="7">The sequence shown here is derived from an EMBL/GenBank/DDBJ whole genome shotgun (WGS) entry which is preliminary data.</text>
</comment>
<dbReference type="Pfam" id="PF12698">
    <property type="entry name" value="ABC2_membrane_3"/>
    <property type="match status" value="1"/>
</dbReference>
<evidence type="ECO:0000313" key="8">
    <source>
        <dbReference type="Proteomes" id="UP000281474"/>
    </source>
</evidence>
<comment type="subcellular location">
    <subcellularLocation>
        <location evidence="1">Membrane</location>
        <topology evidence="1">Multi-pass membrane protein</topology>
    </subcellularLocation>
</comment>
<protein>
    <submittedName>
        <fullName evidence="7">ABC transporter permease</fullName>
    </submittedName>
</protein>
<evidence type="ECO:0000313" key="7">
    <source>
        <dbReference type="EMBL" id="RLV59105.1"/>
    </source>
</evidence>
<keyword evidence="8" id="KW-1185">Reference proteome</keyword>
<dbReference type="OrthoDB" id="5486437at2"/>
<evidence type="ECO:0000256" key="2">
    <source>
        <dbReference type="ARBA" id="ARBA00022692"/>
    </source>
</evidence>
<dbReference type="GO" id="GO:0140359">
    <property type="term" value="F:ABC-type transporter activity"/>
    <property type="evidence" value="ECO:0007669"/>
    <property type="project" value="InterPro"/>
</dbReference>
<feature type="transmembrane region" description="Helical" evidence="5">
    <location>
        <begin position="296"/>
        <end position="314"/>
    </location>
</feature>
<dbReference type="GO" id="GO:0016020">
    <property type="term" value="C:membrane"/>
    <property type="evidence" value="ECO:0007669"/>
    <property type="project" value="UniProtKB-SubCell"/>
</dbReference>
<proteinExistence type="predicted"/>
<dbReference type="PANTHER" id="PTHR43471">
    <property type="entry name" value="ABC TRANSPORTER PERMEASE"/>
    <property type="match status" value="1"/>
</dbReference>
<feature type="transmembrane region" description="Helical" evidence="5">
    <location>
        <begin position="344"/>
        <end position="363"/>
    </location>
</feature>
<reference evidence="7 8" key="1">
    <citation type="submission" date="2018-09" db="EMBL/GenBank/DDBJ databases">
        <title>Phylogeny of the Shewanellaceae, and recommendation for two new genera, Pseudoshewanella and Parashewanella.</title>
        <authorList>
            <person name="Wang G."/>
        </authorList>
    </citation>
    <scope>NUCLEOTIDE SEQUENCE [LARGE SCALE GENOMIC DNA]</scope>
    <source>
        <strain evidence="7 8">C51</strain>
    </source>
</reference>
<evidence type="ECO:0000259" key="6">
    <source>
        <dbReference type="Pfam" id="PF12698"/>
    </source>
</evidence>
<sequence length="378" mass="41430">MMKLLNTLLKKELVDAIRDKRSVMAVMYYAIGSPLLMCGIFFMLINKFSSPSDLNITIKKSQNAPDLVRYLESRGITHGTGEDLKAITLTISHDFAKDMNQGKPATVTLIADNSEQKLKSSINRVQRALQGYSSEMASLRLIARGINPAVVQPIKVVMEDQATKQSKGSFIFGVAILSIIYAVFICGMNHAIDTSAGERERNSLTLLLSHPLSTRQIVLSKVLAVTTLAMTGLLLTLLVSKAAYTIVPWQELGFTINVSFEFVVLGCLLALPIAIMASTLQLFVSFFAKSFKEAQTYISFTLFVPMMLSIATSYDLAPDTLQWLPVSGQQQALMDFIKGKAIDMAPLMASNLITLLLSIGLILGMEKALKSEKTIFGL</sequence>
<dbReference type="Proteomes" id="UP000281474">
    <property type="component" value="Unassembled WGS sequence"/>
</dbReference>
<keyword evidence="3 5" id="KW-1133">Transmembrane helix</keyword>
<dbReference type="InterPro" id="IPR013525">
    <property type="entry name" value="ABC2_TM"/>
</dbReference>
<accession>A0A3L8PUK6</accession>
<evidence type="ECO:0000256" key="5">
    <source>
        <dbReference type="SAM" id="Phobius"/>
    </source>
</evidence>
<evidence type="ECO:0000256" key="4">
    <source>
        <dbReference type="ARBA" id="ARBA00023136"/>
    </source>
</evidence>
<evidence type="ECO:0000256" key="1">
    <source>
        <dbReference type="ARBA" id="ARBA00004141"/>
    </source>
</evidence>